<dbReference type="SUPFAM" id="SSF57850">
    <property type="entry name" value="RING/U-box"/>
    <property type="match status" value="1"/>
</dbReference>
<dbReference type="SMART" id="SM00356">
    <property type="entry name" value="ZnF_C3H1"/>
    <property type="match status" value="2"/>
</dbReference>
<feature type="domain" description="C3H1-type" evidence="8">
    <location>
        <begin position="17"/>
        <end position="45"/>
    </location>
</feature>
<feature type="region of interest" description="Disordered" evidence="6">
    <location>
        <begin position="1"/>
        <end position="31"/>
    </location>
</feature>
<dbReference type="InterPro" id="IPR000571">
    <property type="entry name" value="Znf_CCCH"/>
</dbReference>
<dbReference type="STRING" id="1151754.M9LMK1"/>
<protein>
    <submittedName>
        <fullName evidence="9">Predicted E3 ubiquitin ligase</fullName>
    </submittedName>
</protein>
<dbReference type="PANTHER" id="PTHR11224:SF59">
    <property type="entry name" value="RING-TYPE E3 UBIQUITIN TRANSFERASE"/>
    <property type="match status" value="1"/>
</dbReference>
<keyword evidence="9" id="KW-0436">Ligase</keyword>
<dbReference type="InterPro" id="IPR001841">
    <property type="entry name" value="Znf_RING"/>
</dbReference>
<feature type="domain" description="RING-type" evidence="7">
    <location>
        <begin position="147"/>
        <end position="191"/>
    </location>
</feature>
<dbReference type="Pfam" id="PF00642">
    <property type="entry name" value="zf-CCCH"/>
    <property type="match status" value="1"/>
</dbReference>
<dbReference type="EMBL" id="DF196773">
    <property type="protein sequence ID" value="GAC72811.1"/>
    <property type="molecule type" value="Genomic_DNA"/>
</dbReference>
<evidence type="ECO:0000256" key="4">
    <source>
        <dbReference type="ARBA" id="ARBA00022833"/>
    </source>
</evidence>
<feature type="compositionally biased region" description="Low complexity" evidence="6">
    <location>
        <begin position="1"/>
        <end position="22"/>
    </location>
</feature>
<feature type="zinc finger region" description="C3H1-type" evidence="5">
    <location>
        <begin position="17"/>
        <end position="45"/>
    </location>
</feature>
<keyword evidence="1" id="KW-0808">Transferase</keyword>
<dbReference type="Gene3D" id="4.10.1000.10">
    <property type="entry name" value="Zinc finger, CCCH-type"/>
    <property type="match status" value="1"/>
</dbReference>
<dbReference type="PROSITE" id="PS50089">
    <property type="entry name" value="ZF_RING_2"/>
    <property type="match status" value="1"/>
</dbReference>
<keyword evidence="3 5" id="KW-0863">Zinc-finger</keyword>
<dbReference type="AlphaFoldDB" id="M9LMK1"/>
<keyword evidence="4 5" id="KW-0862">Zinc</keyword>
<evidence type="ECO:0000256" key="5">
    <source>
        <dbReference type="PROSITE-ProRule" id="PRU00723"/>
    </source>
</evidence>
<dbReference type="GO" id="GO:0061630">
    <property type="term" value="F:ubiquitin protein ligase activity"/>
    <property type="evidence" value="ECO:0007669"/>
    <property type="project" value="InterPro"/>
</dbReference>
<dbReference type="SUPFAM" id="SSF90229">
    <property type="entry name" value="CCCH zinc finger"/>
    <property type="match status" value="1"/>
</dbReference>
<accession>M9LMK1</accession>
<dbReference type="InterPro" id="IPR013083">
    <property type="entry name" value="Znf_RING/FYVE/PHD"/>
</dbReference>
<evidence type="ECO:0000256" key="2">
    <source>
        <dbReference type="ARBA" id="ARBA00022723"/>
    </source>
</evidence>
<evidence type="ECO:0000256" key="6">
    <source>
        <dbReference type="SAM" id="MobiDB-lite"/>
    </source>
</evidence>
<proteinExistence type="predicted"/>
<dbReference type="SMART" id="SM00184">
    <property type="entry name" value="RING"/>
    <property type="match status" value="1"/>
</dbReference>
<dbReference type="GO" id="GO:0008270">
    <property type="term" value="F:zinc ion binding"/>
    <property type="evidence" value="ECO:0007669"/>
    <property type="project" value="UniProtKB-KW"/>
</dbReference>
<dbReference type="Gene3D" id="3.30.40.10">
    <property type="entry name" value="Zinc/RING finger domain, C3HC4 (zinc finger)"/>
    <property type="match status" value="1"/>
</dbReference>
<keyword evidence="2 5" id="KW-0479">Metal-binding</keyword>
<dbReference type="PROSITE" id="PS00518">
    <property type="entry name" value="ZF_RING_1"/>
    <property type="match status" value="1"/>
</dbReference>
<feature type="region of interest" description="Disordered" evidence="6">
    <location>
        <begin position="43"/>
        <end position="119"/>
    </location>
</feature>
<feature type="compositionally biased region" description="Low complexity" evidence="6">
    <location>
        <begin position="51"/>
        <end position="63"/>
    </location>
</feature>
<evidence type="ECO:0000256" key="3">
    <source>
        <dbReference type="ARBA" id="ARBA00022771"/>
    </source>
</evidence>
<dbReference type="PANTHER" id="PTHR11224">
    <property type="entry name" value="MAKORIN-RELATED"/>
    <property type="match status" value="1"/>
</dbReference>
<dbReference type="InterPro" id="IPR036855">
    <property type="entry name" value="Znf_CCCH_sf"/>
</dbReference>
<evidence type="ECO:0000313" key="9">
    <source>
        <dbReference type="EMBL" id="GAC72811.1"/>
    </source>
</evidence>
<dbReference type="GO" id="GO:0016874">
    <property type="term" value="F:ligase activity"/>
    <property type="evidence" value="ECO:0007669"/>
    <property type="project" value="UniProtKB-KW"/>
</dbReference>
<reference evidence="10" key="1">
    <citation type="journal article" date="2013" name="Genome Announc.">
        <title>Genome sequence of the basidiomycetous yeast Pseudozyma antarctica T-34, a producer of the glycolipid biosurfactants mannosylerythritol lipids.</title>
        <authorList>
            <person name="Morita T."/>
            <person name="Koike H."/>
            <person name="Koyama Y."/>
            <person name="Hagiwara H."/>
            <person name="Ito E."/>
            <person name="Fukuoka T."/>
            <person name="Imura T."/>
            <person name="Machida M."/>
            <person name="Kitamoto D."/>
        </authorList>
    </citation>
    <scope>NUCLEOTIDE SEQUENCE [LARGE SCALE GENOMIC DNA]</scope>
    <source>
        <strain evidence="10">T-34</strain>
    </source>
</reference>
<sequence length="315" mass="35040">MQETAPSTSGAAASKTAKPSTPCRYYSRSGKCRRGDKCLFSHEQARQSEQSAIPSPSAPTTSSVRLSAQAPEYTPSANTSKAQPHASKRDEGWVDIAAPESASSETTEEWEDVAGSNSLPTETTALSTVESAAPIPQPETTADPQTCSVCFEVLKVFAQHPNCDHYFCPTCMREWRGQGDQDNRKKCPLCRVESKYTFVTGQPFQGSARTLTVQRFRQRAAATPCKAFTRSLSLSRNRNKPFCAFADDCLFQHRIDGKSYTFGYGRLVVRKNRKRTRRLVRPVARSESSMRPEFLQRVRDIDQRILLLLAARQAA</sequence>
<organism evidence="9 10">
    <name type="scientific">Pseudozyma antarctica (strain T-34)</name>
    <name type="common">Yeast</name>
    <name type="synonym">Candida antarctica</name>
    <dbReference type="NCBI Taxonomy" id="1151754"/>
    <lineage>
        <taxon>Eukaryota</taxon>
        <taxon>Fungi</taxon>
        <taxon>Dikarya</taxon>
        <taxon>Basidiomycota</taxon>
        <taxon>Ustilaginomycotina</taxon>
        <taxon>Ustilaginomycetes</taxon>
        <taxon>Ustilaginales</taxon>
        <taxon>Ustilaginaceae</taxon>
        <taxon>Moesziomyces</taxon>
    </lineage>
</organism>
<dbReference type="OrthoDB" id="250836at2759"/>
<dbReference type="GO" id="GO:0000209">
    <property type="term" value="P:protein polyubiquitination"/>
    <property type="evidence" value="ECO:0007669"/>
    <property type="project" value="InterPro"/>
</dbReference>
<gene>
    <name evidence="9" type="ORF">PANT_7c00282</name>
</gene>
<dbReference type="Proteomes" id="UP000011976">
    <property type="component" value="Unassembled WGS sequence"/>
</dbReference>
<name>M9LMK1_PSEA3</name>
<dbReference type="InterPro" id="IPR018957">
    <property type="entry name" value="Znf_C3HC4_RING-type"/>
</dbReference>
<evidence type="ECO:0000313" key="10">
    <source>
        <dbReference type="Proteomes" id="UP000011976"/>
    </source>
</evidence>
<evidence type="ECO:0000256" key="1">
    <source>
        <dbReference type="ARBA" id="ARBA00022679"/>
    </source>
</evidence>
<evidence type="ECO:0000259" key="8">
    <source>
        <dbReference type="PROSITE" id="PS50103"/>
    </source>
</evidence>
<dbReference type="PROSITE" id="PS50103">
    <property type="entry name" value="ZF_C3H1"/>
    <property type="match status" value="1"/>
</dbReference>
<dbReference type="InterPro" id="IPR045072">
    <property type="entry name" value="MKRN-like"/>
</dbReference>
<dbReference type="InterPro" id="IPR017907">
    <property type="entry name" value="Znf_RING_CS"/>
</dbReference>
<evidence type="ECO:0000259" key="7">
    <source>
        <dbReference type="PROSITE" id="PS50089"/>
    </source>
</evidence>
<dbReference type="Pfam" id="PF00097">
    <property type="entry name" value="zf-C3HC4"/>
    <property type="match status" value="1"/>
</dbReference>